<dbReference type="PANTHER" id="PTHR11101">
    <property type="entry name" value="PHOSPHATE TRANSPORTER"/>
    <property type="match status" value="1"/>
</dbReference>
<keyword evidence="4 7" id="KW-0812">Transmembrane</keyword>
<evidence type="ECO:0000256" key="7">
    <source>
        <dbReference type="RuleBase" id="RU363058"/>
    </source>
</evidence>
<feature type="transmembrane region" description="Helical" evidence="7">
    <location>
        <begin position="194"/>
        <end position="213"/>
    </location>
</feature>
<comment type="subcellular location">
    <subcellularLocation>
        <location evidence="1 7">Membrane</location>
        <topology evidence="1 7">Multi-pass membrane protein</topology>
    </subcellularLocation>
</comment>
<name>A0ABR2YR81_9CHLO</name>
<evidence type="ECO:0000256" key="6">
    <source>
        <dbReference type="ARBA" id="ARBA00023136"/>
    </source>
</evidence>
<evidence type="ECO:0000256" key="8">
    <source>
        <dbReference type="SAM" id="MobiDB-lite"/>
    </source>
</evidence>
<keyword evidence="5 7" id="KW-1133">Transmembrane helix</keyword>
<evidence type="ECO:0000256" key="5">
    <source>
        <dbReference type="ARBA" id="ARBA00022989"/>
    </source>
</evidence>
<dbReference type="EMBL" id="JALJOT010000007">
    <property type="protein sequence ID" value="KAK9909250.1"/>
    <property type="molecule type" value="Genomic_DNA"/>
</dbReference>
<evidence type="ECO:0000256" key="2">
    <source>
        <dbReference type="ARBA" id="ARBA00022448"/>
    </source>
</evidence>
<dbReference type="InterPro" id="IPR001204">
    <property type="entry name" value="Phos_transporter"/>
</dbReference>
<comment type="function">
    <text evidence="7">Sodium-phosphate symporter.</text>
</comment>
<feature type="transmembrane region" description="Helical" evidence="7">
    <location>
        <begin position="123"/>
        <end position="142"/>
    </location>
</feature>
<feature type="transmembrane region" description="Helical" evidence="7">
    <location>
        <begin position="45"/>
        <end position="65"/>
    </location>
</feature>
<feature type="transmembrane region" description="Helical" evidence="7">
    <location>
        <begin position="561"/>
        <end position="582"/>
    </location>
</feature>
<evidence type="ECO:0000256" key="1">
    <source>
        <dbReference type="ARBA" id="ARBA00004141"/>
    </source>
</evidence>
<feature type="transmembrane region" description="Helical" evidence="7">
    <location>
        <begin position="509"/>
        <end position="529"/>
    </location>
</feature>
<keyword evidence="3 7" id="KW-0592">Phosphate transport</keyword>
<organism evidence="9 10">
    <name type="scientific">Coccomyxa subellipsoidea</name>
    <dbReference type="NCBI Taxonomy" id="248742"/>
    <lineage>
        <taxon>Eukaryota</taxon>
        <taxon>Viridiplantae</taxon>
        <taxon>Chlorophyta</taxon>
        <taxon>core chlorophytes</taxon>
        <taxon>Trebouxiophyceae</taxon>
        <taxon>Trebouxiophyceae incertae sedis</taxon>
        <taxon>Coccomyxaceae</taxon>
        <taxon>Coccomyxa</taxon>
    </lineage>
</organism>
<keyword evidence="2 7" id="KW-0813">Transport</keyword>
<sequence length="588" mass="61142">MEDNLSWIFWISVVVAFAFAFGIGANDVANSFGTSIGSGALTMGQAIIIASIFEVTGAVTLGAGVSDTILRQISKLEDTACWDCGGASGRMQVFMLGMACALASGAFFMLVATWAAMPVSTTHAIVGAVLGMTVVGAGATCVKWGYPGLVAIVASWFVSPVFAGLLSGAILVAIKRFVLEVREPEKRAFQLLPGLFGGTVAVVLALVLLKATVTQGWPAWMRAVVVLGVGLGVAGMVQAFLVPSLREKVYRLGHVGEDARGIWRDPIEAKYIARAGVQSSPALGAATPQHVTVLKTLPSEGPFRGGGGGGASQEDDLLLGPSELRSSDEAEKSGLDTLQGSRTVGVQARADQNTATRKPPPDDEDDDPFWLEEEAHQADEGHHFPAASPDQGNGVRAGALELNLADDPELARLGGIPPAERVFMYLQVLTACLKSYAHGANDTANAAGPFAAVQALYMQGLDDCGKVTTPLWVLLFCGMGIVAGLGVLGHRVMETVGRDITDINFSRGFAIELGSTLSVVLASVAGMPVSSTHCQIGSIVAVGIVESGPKSVQWNVLSKIVVAWVVTVPLAAVVAAMLLAALRPILSL</sequence>
<evidence type="ECO:0000313" key="10">
    <source>
        <dbReference type="Proteomes" id="UP001491310"/>
    </source>
</evidence>
<dbReference type="PANTHER" id="PTHR11101:SF80">
    <property type="entry name" value="PHOSPHATE TRANSPORTER"/>
    <property type="match status" value="1"/>
</dbReference>
<evidence type="ECO:0000256" key="3">
    <source>
        <dbReference type="ARBA" id="ARBA00022592"/>
    </source>
</evidence>
<proteinExistence type="inferred from homology"/>
<accession>A0ABR2YR81</accession>
<feature type="transmembrane region" description="Helical" evidence="7">
    <location>
        <begin position="149"/>
        <end position="174"/>
    </location>
</feature>
<protein>
    <recommendedName>
        <fullName evidence="7">Phosphate transporter</fullName>
    </recommendedName>
</protein>
<reference evidence="9 10" key="1">
    <citation type="journal article" date="2024" name="Nat. Commun.">
        <title>Phylogenomics reveals the evolutionary origins of lichenization in chlorophyte algae.</title>
        <authorList>
            <person name="Puginier C."/>
            <person name="Libourel C."/>
            <person name="Otte J."/>
            <person name="Skaloud P."/>
            <person name="Haon M."/>
            <person name="Grisel S."/>
            <person name="Petersen M."/>
            <person name="Berrin J.G."/>
            <person name="Delaux P.M."/>
            <person name="Dal Grande F."/>
            <person name="Keller J."/>
        </authorList>
    </citation>
    <scope>NUCLEOTIDE SEQUENCE [LARGE SCALE GENOMIC DNA]</scope>
    <source>
        <strain evidence="9 10">SAG 216-7</strain>
    </source>
</reference>
<keyword evidence="6 7" id="KW-0472">Membrane</keyword>
<keyword evidence="10" id="KW-1185">Reference proteome</keyword>
<comment type="similarity">
    <text evidence="7">Belongs to the inorganic phosphate transporter (PiT) (TC 2.A.20) family.</text>
</comment>
<evidence type="ECO:0000256" key="4">
    <source>
        <dbReference type="ARBA" id="ARBA00022692"/>
    </source>
</evidence>
<comment type="caution">
    <text evidence="9">The sequence shown here is derived from an EMBL/GenBank/DDBJ whole genome shotgun (WGS) entry which is preliminary data.</text>
</comment>
<feature type="region of interest" description="Disordered" evidence="8">
    <location>
        <begin position="297"/>
        <end position="368"/>
    </location>
</feature>
<feature type="transmembrane region" description="Helical" evidence="7">
    <location>
        <begin position="93"/>
        <end position="117"/>
    </location>
</feature>
<dbReference type="Pfam" id="PF01384">
    <property type="entry name" value="PHO4"/>
    <property type="match status" value="1"/>
</dbReference>
<feature type="compositionally biased region" description="Polar residues" evidence="8">
    <location>
        <begin position="336"/>
        <end position="356"/>
    </location>
</feature>
<evidence type="ECO:0000313" key="9">
    <source>
        <dbReference type="EMBL" id="KAK9909250.1"/>
    </source>
</evidence>
<dbReference type="Proteomes" id="UP001491310">
    <property type="component" value="Unassembled WGS sequence"/>
</dbReference>
<gene>
    <name evidence="9" type="ORF">WJX75_009502</name>
</gene>
<feature type="transmembrane region" description="Helical" evidence="7">
    <location>
        <begin position="7"/>
        <end position="25"/>
    </location>
</feature>
<feature type="transmembrane region" description="Helical" evidence="7">
    <location>
        <begin position="471"/>
        <end position="488"/>
    </location>
</feature>
<feature type="compositionally biased region" description="Basic and acidic residues" evidence="8">
    <location>
        <begin position="325"/>
        <end position="334"/>
    </location>
</feature>
<feature type="transmembrane region" description="Helical" evidence="7">
    <location>
        <begin position="220"/>
        <end position="241"/>
    </location>
</feature>